<organism evidence="2 3">
    <name type="scientific">Magallana gigas</name>
    <name type="common">Pacific oyster</name>
    <name type="synonym">Crassostrea gigas</name>
    <dbReference type="NCBI Taxonomy" id="29159"/>
    <lineage>
        <taxon>Eukaryota</taxon>
        <taxon>Metazoa</taxon>
        <taxon>Spiralia</taxon>
        <taxon>Lophotrochozoa</taxon>
        <taxon>Mollusca</taxon>
        <taxon>Bivalvia</taxon>
        <taxon>Autobranchia</taxon>
        <taxon>Pteriomorphia</taxon>
        <taxon>Ostreida</taxon>
        <taxon>Ostreoidea</taxon>
        <taxon>Ostreidae</taxon>
        <taxon>Magallana</taxon>
    </lineage>
</organism>
<keyword evidence="3" id="KW-1185">Reference proteome</keyword>
<evidence type="ECO:0000313" key="2">
    <source>
        <dbReference type="EnsemblMetazoa" id="G27587.1:cds"/>
    </source>
</evidence>
<reference evidence="2" key="1">
    <citation type="submission" date="2022-08" db="UniProtKB">
        <authorList>
            <consortium name="EnsemblMetazoa"/>
        </authorList>
    </citation>
    <scope>IDENTIFICATION</scope>
    <source>
        <strain evidence="2">05x7-T-G4-1.051#20</strain>
    </source>
</reference>
<feature type="region of interest" description="Disordered" evidence="1">
    <location>
        <begin position="391"/>
        <end position="410"/>
    </location>
</feature>
<protein>
    <submittedName>
        <fullName evidence="2">Uncharacterized protein</fullName>
    </submittedName>
</protein>
<evidence type="ECO:0000313" key="3">
    <source>
        <dbReference type="Proteomes" id="UP000005408"/>
    </source>
</evidence>
<evidence type="ECO:0000256" key="1">
    <source>
        <dbReference type="SAM" id="MobiDB-lite"/>
    </source>
</evidence>
<proteinExistence type="predicted"/>
<dbReference type="Proteomes" id="UP000005408">
    <property type="component" value="Unassembled WGS sequence"/>
</dbReference>
<accession>A0A8W8LE71</accession>
<name>A0A8W8LE71_MAGGI</name>
<dbReference type="AlphaFoldDB" id="A0A8W8LE71"/>
<sequence>MTNCDENEQVDFEESTEDEHFATSFVCTPEVTTRISVSTSKSESSLSTKSEIIEQNKALNVKDDVYFEKSTKGHHLTTSTASIPRVTADITVSFSKSESTPSANSANYHQTGSGYIVKKTILIYLPTETMDIVTIFTLIMVSALIVIDDVTASKIKASCNKGDKLVQVSGYGQAYFNTTNVKLLKESLQGSPIFCMWKNGCKLKVPKGTNKPKKLWFKDNMRCLKNETRLYDLITTNIFQTARLATLAKTIVVRSHKKFPWNYALCEEATTYSLNFSTAENHIGKFKVVLQIVSVDLDRKYDSLSLKNKDRSFDIKEGSKIVMPITNLDYVRLEFTSFRPRNRMGCLTSAYKGFLFCMKLVENTQQHVGRICDEVMDNVAVKIWKRKFRKQKRTKRTRGKKTSKRNTLHG</sequence>
<dbReference type="EnsemblMetazoa" id="G27587.1">
    <property type="protein sequence ID" value="G27587.1:cds"/>
    <property type="gene ID" value="G27587"/>
</dbReference>